<evidence type="ECO:0000313" key="2">
    <source>
        <dbReference type="Proteomes" id="UP000001055"/>
    </source>
</evidence>
<sequence length="71" mass="7765">MSDAEESWGMSSSRSAKRAAAARAIVICMVQANLEAPSSTHHGDLHLRQPPLQLYTRLLRPTKPPPPTPHP</sequence>
<protein>
    <submittedName>
        <fullName evidence="1">Uncharacterized protein</fullName>
    </submittedName>
</protein>
<proteinExistence type="predicted"/>
<accession>Q0UKR2</accession>
<reference evidence="2" key="1">
    <citation type="journal article" date="2007" name="Plant Cell">
        <title>Dothideomycete-plant interactions illuminated by genome sequencing and EST analysis of the wheat pathogen Stagonospora nodorum.</title>
        <authorList>
            <person name="Hane J.K."/>
            <person name="Lowe R.G."/>
            <person name="Solomon P.S."/>
            <person name="Tan K.C."/>
            <person name="Schoch C.L."/>
            <person name="Spatafora J.W."/>
            <person name="Crous P.W."/>
            <person name="Kodira C."/>
            <person name="Birren B.W."/>
            <person name="Galagan J.E."/>
            <person name="Torriani S.F."/>
            <person name="McDonald B.A."/>
            <person name="Oliver R.P."/>
        </authorList>
    </citation>
    <scope>NUCLEOTIDE SEQUENCE [LARGE SCALE GENOMIC DNA]</scope>
    <source>
        <strain evidence="2">SN15 / ATCC MYA-4574 / FGSC 10173</strain>
    </source>
</reference>
<dbReference type="KEGG" id="pno:SNOG_07652"/>
<dbReference type="HOGENOM" id="CLU_2740875_0_0_1"/>
<evidence type="ECO:0000313" key="1">
    <source>
        <dbReference type="EMBL" id="EAT85118.1"/>
    </source>
</evidence>
<dbReference type="EMBL" id="CH445335">
    <property type="protein sequence ID" value="EAT85118.1"/>
    <property type="molecule type" value="Genomic_DNA"/>
</dbReference>
<name>Q0UKR2_PHANO</name>
<gene>
    <name evidence="1" type="ORF">SNOG_07652</name>
</gene>
<dbReference type="Proteomes" id="UP000001055">
    <property type="component" value="Unassembled WGS sequence"/>
</dbReference>
<dbReference type="AlphaFoldDB" id="Q0UKR2"/>
<dbReference type="RefSeq" id="XP_001797985.1">
    <property type="nucleotide sequence ID" value="XM_001797933.1"/>
</dbReference>
<dbReference type="GeneID" id="5974878"/>
<organism evidence="1 2">
    <name type="scientific">Phaeosphaeria nodorum (strain SN15 / ATCC MYA-4574 / FGSC 10173)</name>
    <name type="common">Glume blotch fungus</name>
    <name type="synonym">Parastagonospora nodorum</name>
    <dbReference type="NCBI Taxonomy" id="321614"/>
    <lineage>
        <taxon>Eukaryota</taxon>
        <taxon>Fungi</taxon>
        <taxon>Dikarya</taxon>
        <taxon>Ascomycota</taxon>
        <taxon>Pezizomycotina</taxon>
        <taxon>Dothideomycetes</taxon>
        <taxon>Pleosporomycetidae</taxon>
        <taxon>Pleosporales</taxon>
        <taxon>Pleosporineae</taxon>
        <taxon>Phaeosphaeriaceae</taxon>
        <taxon>Parastagonospora</taxon>
    </lineage>
</organism>
<dbReference type="InParanoid" id="Q0UKR2"/>